<gene>
    <name evidence="2" type="ORF">K493DRAFT_348067</name>
</gene>
<comment type="caution">
    <text evidence="2">The sequence shown here is derived from an EMBL/GenBank/DDBJ whole genome shotgun (WGS) entry which is preliminary data.</text>
</comment>
<dbReference type="Proteomes" id="UP000193498">
    <property type="component" value="Unassembled WGS sequence"/>
</dbReference>
<dbReference type="EMBL" id="MCFE01000087">
    <property type="protein sequence ID" value="ORY00120.1"/>
    <property type="molecule type" value="Genomic_DNA"/>
</dbReference>
<feature type="region of interest" description="Disordered" evidence="1">
    <location>
        <begin position="102"/>
        <end position="127"/>
    </location>
</feature>
<keyword evidence="3" id="KW-1185">Reference proteome</keyword>
<name>A0A1Y1YQ23_9FUNG</name>
<dbReference type="InParanoid" id="A0A1Y1YQ23"/>
<evidence type="ECO:0000313" key="3">
    <source>
        <dbReference type="Proteomes" id="UP000193498"/>
    </source>
</evidence>
<evidence type="ECO:0000313" key="2">
    <source>
        <dbReference type="EMBL" id="ORY00120.1"/>
    </source>
</evidence>
<feature type="region of interest" description="Disordered" evidence="1">
    <location>
        <begin position="151"/>
        <end position="179"/>
    </location>
</feature>
<sequence>MTEDEKLDRVVCGLKPRAKVQVKLQDPLTFEEAVRMVETVDQMLFQSKTNRINTLPQVSTAPSSLYNQLDPMEVDLQTAQLNLPKLSKDLCEECRGNAYASGVASQDTSQENVLRNKKTEGGSHRWPRPREERIVDDYAPSDPMAHRNILKTNSENVASPMNLADYDYQEPMNPSNPNY</sequence>
<organism evidence="2 3">
    <name type="scientific">Basidiobolus meristosporus CBS 931.73</name>
    <dbReference type="NCBI Taxonomy" id="1314790"/>
    <lineage>
        <taxon>Eukaryota</taxon>
        <taxon>Fungi</taxon>
        <taxon>Fungi incertae sedis</taxon>
        <taxon>Zoopagomycota</taxon>
        <taxon>Entomophthoromycotina</taxon>
        <taxon>Basidiobolomycetes</taxon>
        <taxon>Basidiobolales</taxon>
        <taxon>Basidiobolaceae</taxon>
        <taxon>Basidiobolus</taxon>
    </lineage>
</organism>
<reference evidence="2 3" key="1">
    <citation type="submission" date="2016-07" db="EMBL/GenBank/DDBJ databases">
        <title>Pervasive Adenine N6-methylation of Active Genes in Fungi.</title>
        <authorList>
            <consortium name="DOE Joint Genome Institute"/>
            <person name="Mondo S.J."/>
            <person name="Dannebaum R.O."/>
            <person name="Kuo R.C."/>
            <person name="Labutti K."/>
            <person name="Haridas S."/>
            <person name="Kuo A."/>
            <person name="Salamov A."/>
            <person name="Ahrendt S.R."/>
            <person name="Lipzen A."/>
            <person name="Sullivan W."/>
            <person name="Andreopoulos W.B."/>
            <person name="Clum A."/>
            <person name="Lindquist E."/>
            <person name="Daum C."/>
            <person name="Ramamoorthy G.K."/>
            <person name="Gryganskyi A."/>
            <person name="Culley D."/>
            <person name="Magnuson J.K."/>
            <person name="James T.Y."/>
            <person name="O'Malley M.A."/>
            <person name="Stajich J.E."/>
            <person name="Spatafora J.W."/>
            <person name="Visel A."/>
            <person name="Grigoriev I.V."/>
        </authorList>
    </citation>
    <scope>NUCLEOTIDE SEQUENCE [LARGE SCALE GENOMIC DNA]</scope>
    <source>
        <strain evidence="2 3">CBS 931.73</strain>
    </source>
</reference>
<feature type="compositionally biased region" description="Basic and acidic residues" evidence="1">
    <location>
        <begin position="117"/>
        <end position="127"/>
    </location>
</feature>
<dbReference type="AlphaFoldDB" id="A0A1Y1YQ23"/>
<feature type="compositionally biased region" description="Polar residues" evidence="1">
    <location>
        <begin position="103"/>
        <end position="113"/>
    </location>
</feature>
<proteinExistence type="predicted"/>
<protein>
    <submittedName>
        <fullName evidence="2">Uncharacterized protein</fullName>
    </submittedName>
</protein>
<evidence type="ECO:0000256" key="1">
    <source>
        <dbReference type="SAM" id="MobiDB-lite"/>
    </source>
</evidence>
<accession>A0A1Y1YQ23</accession>